<gene>
    <name evidence="2" type="ORF">EVAR_22076_1</name>
</gene>
<name>A0A4C1UUH7_EUMVA</name>
<feature type="compositionally biased region" description="Polar residues" evidence="1">
    <location>
        <begin position="1"/>
        <end position="15"/>
    </location>
</feature>
<evidence type="ECO:0000313" key="2">
    <source>
        <dbReference type="EMBL" id="GBP29464.1"/>
    </source>
</evidence>
<evidence type="ECO:0000256" key="1">
    <source>
        <dbReference type="SAM" id="MobiDB-lite"/>
    </source>
</evidence>
<comment type="caution">
    <text evidence="2">The sequence shown here is derived from an EMBL/GenBank/DDBJ whole genome shotgun (WGS) entry which is preliminary data.</text>
</comment>
<reference evidence="2 3" key="1">
    <citation type="journal article" date="2019" name="Commun. Biol.">
        <title>The bagworm genome reveals a unique fibroin gene that provides high tensile strength.</title>
        <authorList>
            <person name="Kono N."/>
            <person name="Nakamura H."/>
            <person name="Ohtoshi R."/>
            <person name="Tomita M."/>
            <person name="Numata K."/>
            <person name="Arakawa K."/>
        </authorList>
    </citation>
    <scope>NUCLEOTIDE SEQUENCE [LARGE SCALE GENOMIC DNA]</scope>
</reference>
<dbReference type="EMBL" id="BGZK01000220">
    <property type="protein sequence ID" value="GBP29464.1"/>
    <property type="molecule type" value="Genomic_DNA"/>
</dbReference>
<accession>A0A4C1UUH7</accession>
<feature type="region of interest" description="Disordered" evidence="1">
    <location>
        <begin position="1"/>
        <end position="44"/>
    </location>
</feature>
<dbReference type="AlphaFoldDB" id="A0A4C1UUH7"/>
<evidence type="ECO:0000313" key="3">
    <source>
        <dbReference type="Proteomes" id="UP000299102"/>
    </source>
</evidence>
<keyword evidence="3" id="KW-1185">Reference proteome</keyword>
<proteinExistence type="predicted"/>
<organism evidence="2 3">
    <name type="scientific">Eumeta variegata</name>
    <name type="common">Bagworm moth</name>
    <name type="synonym">Eumeta japonica</name>
    <dbReference type="NCBI Taxonomy" id="151549"/>
    <lineage>
        <taxon>Eukaryota</taxon>
        <taxon>Metazoa</taxon>
        <taxon>Ecdysozoa</taxon>
        <taxon>Arthropoda</taxon>
        <taxon>Hexapoda</taxon>
        <taxon>Insecta</taxon>
        <taxon>Pterygota</taxon>
        <taxon>Neoptera</taxon>
        <taxon>Endopterygota</taxon>
        <taxon>Lepidoptera</taxon>
        <taxon>Glossata</taxon>
        <taxon>Ditrysia</taxon>
        <taxon>Tineoidea</taxon>
        <taxon>Psychidae</taxon>
        <taxon>Oiketicinae</taxon>
        <taxon>Eumeta</taxon>
    </lineage>
</organism>
<protein>
    <submittedName>
        <fullName evidence="2">Uncharacterized protein</fullName>
    </submittedName>
</protein>
<sequence length="139" mass="15353">MLLSLSRTSIPGPQTNRHDVRNNANGPDGQIAHHTRAQASPPMSSHRTMLTLHTIFEPVLEPHRQAPDPLSLRRLSRARPAPAVMAKASRPRVGVLNVCQYARAPARPRRGRVHSVANGAVFAYGVLDDNWLYLACNKK</sequence>
<dbReference type="Proteomes" id="UP000299102">
    <property type="component" value="Unassembled WGS sequence"/>
</dbReference>